<proteinExistence type="predicted"/>
<evidence type="ECO:0000313" key="4">
    <source>
        <dbReference type="Proteomes" id="UP000294723"/>
    </source>
</evidence>
<dbReference type="AlphaFoldDB" id="A0A4R5C204"/>
<dbReference type="Proteomes" id="UP000294723">
    <property type="component" value="Unassembled WGS sequence"/>
</dbReference>
<accession>A0A4R5C204</accession>
<protein>
    <submittedName>
        <fullName evidence="3">DUF3558 domain-containing protein</fullName>
    </submittedName>
</protein>
<reference evidence="3 4" key="1">
    <citation type="submission" date="2019-03" db="EMBL/GenBank/DDBJ databases">
        <title>Draft genome sequences of novel Actinobacteria.</title>
        <authorList>
            <person name="Sahin N."/>
            <person name="Ay H."/>
            <person name="Saygin H."/>
        </authorList>
    </citation>
    <scope>NUCLEOTIDE SEQUENCE [LARGE SCALE GENOMIC DNA]</scope>
    <source>
        <strain evidence="3 4">5K548</strain>
    </source>
</reference>
<evidence type="ECO:0000313" key="3">
    <source>
        <dbReference type="EMBL" id="TDD92825.1"/>
    </source>
</evidence>
<dbReference type="EMBL" id="SMLA01000002">
    <property type="protein sequence ID" value="TDD92825.1"/>
    <property type="molecule type" value="Genomic_DNA"/>
</dbReference>
<evidence type="ECO:0000256" key="1">
    <source>
        <dbReference type="SAM" id="MobiDB-lite"/>
    </source>
</evidence>
<dbReference type="InterPro" id="IPR024520">
    <property type="entry name" value="DUF3558"/>
</dbReference>
<name>A0A4R5C204_9PSEU</name>
<keyword evidence="2" id="KW-0732">Signal</keyword>
<evidence type="ECO:0000256" key="2">
    <source>
        <dbReference type="SAM" id="SignalP"/>
    </source>
</evidence>
<comment type="caution">
    <text evidence="3">The sequence shown here is derived from an EMBL/GenBank/DDBJ whole genome shotgun (WGS) entry which is preliminary data.</text>
</comment>
<feature type="signal peptide" evidence="2">
    <location>
        <begin position="1"/>
        <end position="20"/>
    </location>
</feature>
<organism evidence="3 4">
    <name type="scientific">Saccharopolyspora karakumensis</name>
    <dbReference type="NCBI Taxonomy" id="2530386"/>
    <lineage>
        <taxon>Bacteria</taxon>
        <taxon>Bacillati</taxon>
        <taxon>Actinomycetota</taxon>
        <taxon>Actinomycetes</taxon>
        <taxon>Pseudonocardiales</taxon>
        <taxon>Pseudonocardiaceae</taxon>
        <taxon>Saccharopolyspora</taxon>
    </lineage>
</organism>
<dbReference type="Pfam" id="PF12079">
    <property type="entry name" value="DUF3558"/>
    <property type="match status" value="1"/>
</dbReference>
<feature type="compositionally biased region" description="Low complexity" evidence="1">
    <location>
        <begin position="39"/>
        <end position="54"/>
    </location>
</feature>
<keyword evidence="4" id="KW-1185">Reference proteome</keyword>
<sequence>MGGGPVVPKRLLVSAVLSSAALTGCTAVQQVVPGPPSSQPSTSEESTATSTAPSITRDVPPEQRRMLGSMSAQELCGLVRPDEIAALAFEVEPGRAREVGIQPPVRGCGFPDRSGGREVLIGAQAPGFADLGTEEVELGAVRGTQVLRADGCTVYAPVAGATLQIVVIADQADTDQCGIASDVAQYVLPAVVA</sequence>
<feature type="region of interest" description="Disordered" evidence="1">
    <location>
        <begin position="31"/>
        <end position="60"/>
    </location>
</feature>
<gene>
    <name evidence="3" type="ORF">E1202_02320</name>
</gene>
<feature type="chain" id="PRO_5039665343" evidence="2">
    <location>
        <begin position="21"/>
        <end position="193"/>
    </location>
</feature>